<protein>
    <submittedName>
        <fullName evidence="4">Uncharacterized protein</fullName>
    </submittedName>
</protein>
<feature type="compositionally biased region" description="Basic and acidic residues" evidence="2">
    <location>
        <begin position="1073"/>
        <end position="1091"/>
    </location>
</feature>
<feature type="compositionally biased region" description="Basic residues" evidence="2">
    <location>
        <begin position="609"/>
        <end position="625"/>
    </location>
</feature>
<feature type="compositionally biased region" description="Low complexity" evidence="2">
    <location>
        <begin position="1039"/>
        <end position="1053"/>
    </location>
</feature>
<keyword evidence="3" id="KW-0472">Membrane</keyword>
<feature type="compositionally biased region" description="Basic residues" evidence="2">
    <location>
        <begin position="142"/>
        <end position="151"/>
    </location>
</feature>
<feature type="region of interest" description="Disordered" evidence="2">
    <location>
        <begin position="968"/>
        <end position="1135"/>
    </location>
</feature>
<feature type="region of interest" description="Disordered" evidence="2">
    <location>
        <begin position="864"/>
        <end position="886"/>
    </location>
</feature>
<feature type="compositionally biased region" description="Basic residues" evidence="2">
    <location>
        <begin position="516"/>
        <end position="534"/>
    </location>
</feature>
<dbReference type="RefSeq" id="XP_068347072.1">
    <property type="nucleotide sequence ID" value="XM_068512891.1"/>
</dbReference>
<evidence type="ECO:0000256" key="1">
    <source>
        <dbReference type="SAM" id="Coils"/>
    </source>
</evidence>
<dbReference type="EMBL" id="MLAK01001363">
    <property type="protein sequence ID" value="OHS93935.1"/>
    <property type="molecule type" value="Genomic_DNA"/>
</dbReference>
<name>A0A1J4J6X1_9EUKA</name>
<reference evidence="4" key="1">
    <citation type="submission" date="2016-10" db="EMBL/GenBank/DDBJ databases">
        <authorList>
            <person name="Benchimol M."/>
            <person name="Almeida L.G."/>
            <person name="Vasconcelos A.T."/>
            <person name="Perreira-Neves A."/>
            <person name="Rosa I.A."/>
            <person name="Tasca T."/>
            <person name="Bogo M.R."/>
            <person name="de Souza W."/>
        </authorList>
    </citation>
    <scope>NUCLEOTIDE SEQUENCE [LARGE SCALE GENOMIC DNA]</scope>
    <source>
        <strain evidence="4">K</strain>
    </source>
</reference>
<feature type="compositionally biased region" description="Polar residues" evidence="2">
    <location>
        <begin position="731"/>
        <end position="740"/>
    </location>
</feature>
<feature type="compositionally biased region" description="Polar residues" evidence="2">
    <location>
        <begin position="1115"/>
        <end position="1131"/>
    </location>
</feature>
<feature type="compositionally biased region" description="Low complexity" evidence="2">
    <location>
        <begin position="563"/>
        <end position="575"/>
    </location>
</feature>
<feature type="compositionally biased region" description="Polar residues" evidence="2">
    <location>
        <begin position="29"/>
        <end position="42"/>
    </location>
</feature>
<feature type="compositionally biased region" description="Acidic residues" evidence="2">
    <location>
        <begin position="631"/>
        <end position="644"/>
    </location>
</feature>
<feature type="coiled-coil region" evidence="1">
    <location>
        <begin position="1304"/>
        <end position="1352"/>
    </location>
</feature>
<feature type="compositionally biased region" description="Basic and acidic residues" evidence="2">
    <location>
        <begin position="535"/>
        <end position="562"/>
    </location>
</feature>
<feature type="compositionally biased region" description="Polar residues" evidence="2">
    <location>
        <begin position="1061"/>
        <end position="1072"/>
    </location>
</feature>
<evidence type="ECO:0000256" key="3">
    <source>
        <dbReference type="SAM" id="Phobius"/>
    </source>
</evidence>
<feature type="region of interest" description="Disordered" evidence="2">
    <location>
        <begin position="367"/>
        <end position="414"/>
    </location>
</feature>
<feature type="compositionally biased region" description="Polar residues" evidence="2">
    <location>
        <begin position="214"/>
        <end position="226"/>
    </location>
</feature>
<dbReference type="Proteomes" id="UP000179807">
    <property type="component" value="Unassembled WGS sequence"/>
</dbReference>
<feature type="compositionally biased region" description="Basic and acidic residues" evidence="2">
    <location>
        <begin position="442"/>
        <end position="479"/>
    </location>
</feature>
<organism evidence="4 5">
    <name type="scientific">Tritrichomonas foetus</name>
    <dbReference type="NCBI Taxonomy" id="1144522"/>
    <lineage>
        <taxon>Eukaryota</taxon>
        <taxon>Metamonada</taxon>
        <taxon>Parabasalia</taxon>
        <taxon>Tritrichomonadida</taxon>
        <taxon>Tritrichomonadidae</taxon>
        <taxon>Tritrichomonas</taxon>
    </lineage>
</organism>
<evidence type="ECO:0000313" key="4">
    <source>
        <dbReference type="EMBL" id="OHS93935.1"/>
    </source>
</evidence>
<dbReference type="VEuPathDB" id="TrichDB:TRFO_39888"/>
<feature type="compositionally biased region" description="Basic and acidic residues" evidence="2">
    <location>
        <begin position="490"/>
        <end position="515"/>
    </location>
</feature>
<keyword evidence="3" id="KW-1133">Transmembrane helix</keyword>
<keyword evidence="3" id="KW-0812">Transmembrane</keyword>
<feature type="region of interest" description="Disordered" evidence="2">
    <location>
        <begin position="434"/>
        <end position="841"/>
    </location>
</feature>
<keyword evidence="1" id="KW-0175">Coiled coil</keyword>
<feature type="compositionally biased region" description="Basic residues" evidence="2">
    <location>
        <begin position="480"/>
        <end position="489"/>
    </location>
</feature>
<feature type="compositionally biased region" description="Low complexity" evidence="2">
    <location>
        <begin position="583"/>
        <end position="592"/>
    </location>
</feature>
<feature type="compositionally biased region" description="Polar residues" evidence="2">
    <location>
        <begin position="1226"/>
        <end position="1237"/>
    </location>
</feature>
<feature type="compositionally biased region" description="Low complexity" evidence="2">
    <location>
        <begin position="1170"/>
        <end position="1211"/>
    </location>
</feature>
<feature type="compositionally biased region" description="Basic and acidic residues" evidence="2">
    <location>
        <begin position="703"/>
        <end position="729"/>
    </location>
</feature>
<feature type="region of interest" description="Disordered" evidence="2">
    <location>
        <begin position="1164"/>
        <end position="1253"/>
    </location>
</feature>
<feature type="compositionally biased region" description="Polar residues" evidence="2">
    <location>
        <begin position="751"/>
        <end position="768"/>
    </location>
</feature>
<feature type="compositionally biased region" description="Basic and acidic residues" evidence="2">
    <location>
        <begin position="181"/>
        <end position="213"/>
    </location>
</feature>
<dbReference type="GeneID" id="94847595"/>
<keyword evidence="5" id="KW-1185">Reference proteome</keyword>
<accession>A0A1J4J6X1</accession>
<feature type="region of interest" description="Disordered" evidence="2">
    <location>
        <begin position="1"/>
        <end position="281"/>
    </location>
</feature>
<feature type="compositionally biased region" description="Basic residues" evidence="2">
    <location>
        <begin position="115"/>
        <end position="124"/>
    </location>
</feature>
<comment type="caution">
    <text evidence="4">The sequence shown here is derived from an EMBL/GenBank/DDBJ whole genome shotgun (WGS) entry which is preliminary data.</text>
</comment>
<feature type="compositionally biased region" description="Basic residues" evidence="2">
    <location>
        <begin position="682"/>
        <end position="702"/>
    </location>
</feature>
<feature type="compositionally biased region" description="Polar residues" evidence="2">
    <location>
        <begin position="388"/>
        <end position="397"/>
    </location>
</feature>
<feature type="transmembrane region" description="Helical" evidence="3">
    <location>
        <begin position="1380"/>
        <end position="1399"/>
    </location>
</feature>
<gene>
    <name evidence="4" type="ORF">TRFO_39888</name>
</gene>
<proteinExistence type="predicted"/>
<evidence type="ECO:0000313" key="5">
    <source>
        <dbReference type="Proteomes" id="UP000179807"/>
    </source>
</evidence>
<sequence length="1446" mass="164476">MTRKRGGAELLEFPSLSPPGGFNDPFFSFDNTSGSQNNQFDNSDFFLSRHQNGPQFLSPGASLRKATSRKLSEILRPDLPQSLNESLEDDKKKKKKSKKKGDDEKNTENDTTPRNSKKGVKPSKKSNEVDQPNSIDDEVKSSKKHKLLKLGKKSEKKEKNEDEVVSSNDTNKSPKKSRKKPKDDKKNNDDNEIAKHNSKSPKKEKIDKNENEMIHQSTSKNDSSVDNIPIPNYNIPDDVGIPAPNSKHNKIIPPQKISSNEEKSDEGYQSLPPSKHKNLIPRVTTTGQDTNAIPNYISKNDPLIPVQLNSPPRSHHQIIPPQSMDIDRDKSNMRINRSSVTLSLSSSQKQSTQSIFEVNRRKLAESKSKDFVIHPSNNANSELPLPRTRSNTNSPTKFEQHKNNEYNNGDESFANPIEIKNTNLVNKNMFEKTNNELQNNSKEIKETEKGKDFKINQMPENDKINHKNKNHDKNNEKQEKKKKKHKKGKINKDEINDKNEKSEDEVKIESNDSNKSKKKKKKDKKESKNKKKSKTEKMRKGSESSNKSEKIGNIENKDKEISNESFKSKSASSVQKNEKITINDGNNELNLNNDKKKKKKEERKEKEKGRKKSKTKKKKERKKSKSQKEPLDDDTIEENYQDSDENYKEGEENYQENESENENKKNEEIASIENHYNDNDKKKHKKHHKKHLKLHKHHKHDHKKSEKSDKSTKLNKSDKSNKKPEEIEKSYVSTPTSDSKYAQKDIASPSELLTNSQQNISPVSFDQNNIDDFEEESSSTTTTTTDENGDNDAYQETTFIRKEIEDENENDDDQKKSSYNPLIVQPMPAVHSSSSSSSDEEDAITIPIFDSMSSFKPKILNRPKQENTDKLKSQKLFQPPSPKPGTKITFKLDQINNKPILNPATEQLPKISSLIDRNNSIDSNPINSSMSDSIVNNNSLSNPNIQFINGNNDSFESNFDNQKEMASSLPFPSIKNSGFEPINQTQKQSDTDAFPSLIRDSLTKRQVIPLPQKENIKTSFDIKNAQPEAPNKDDDDLSDSSSTSSTTTSTTPDLEIPEPSITPTNTITANDDSTQKERRPPPIPRIPKDNKLNLPHPNMKNDDSKNHSSNNENDATIQSTNNTFSNLKRQPSPNPAEQMHIEMTRNLNIELKNDRNTLSAATFSLSKPQNNVNLNDQNSSNSTNSSATSLLKNNPSNNNSNPTSISQNSKKPPIPPKPSSHKNEKNLNTANISSISHIPTKIQARQNESKNRQRFPTFIKMKKIDFNTAVQAEDIDQYMNAAYSQLVTTFASAKVDDRNLEMMKYNLTEKANHAEKDYEALNANMEGLERKMENAKELFDKTQANVEKSHEKVLLVERKLTKLSTKYGNEGETKTKITNFALLMLINLCTFLLWFCVLAKRFTMSFYTKSDNLPKVLTLKEAGRKVEETRKQLEESKKIEELNHVE</sequence>
<evidence type="ECO:0000256" key="2">
    <source>
        <dbReference type="SAM" id="MobiDB-lite"/>
    </source>
</evidence>
<feature type="compositionally biased region" description="Basic and acidic residues" evidence="2">
    <location>
        <begin position="152"/>
        <end position="162"/>
    </location>
</feature>